<keyword evidence="3" id="KW-1185">Reference proteome</keyword>
<organism evidence="2 3">
    <name type="scientific">Ditylenchus destructor</name>
    <dbReference type="NCBI Taxonomy" id="166010"/>
    <lineage>
        <taxon>Eukaryota</taxon>
        <taxon>Metazoa</taxon>
        <taxon>Ecdysozoa</taxon>
        <taxon>Nematoda</taxon>
        <taxon>Chromadorea</taxon>
        <taxon>Rhabditida</taxon>
        <taxon>Tylenchina</taxon>
        <taxon>Tylenchomorpha</taxon>
        <taxon>Sphaerularioidea</taxon>
        <taxon>Anguinidae</taxon>
        <taxon>Anguininae</taxon>
        <taxon>Ditylenchus</taxon>
    </lineage>
</organism>
<protein>
    <submittedName>
        <fullName evidence="2">Uncharacterized protein</fullName>
    </submittedName>
</protein>
<dbReference type="AlphaFoldDB" id="A0AAD4N052"/>
<evidence type="ECO:0000313" key="2">
    <source>
        <dbReference type="EMBL" id="KAI1709152.1"/>
    </source>
</evidence>
<evidence type="ECO:0000256" key="1">
    <source>
        <dbReference type="SAM" id="MobiDB-lite"/>
    </source>
</evidence>
<dbReference type="Proteomes" id="UP001201812">
    <property type="component" value="Unassembled WGS sequence"/>
</dbReference>
<sequence>MDQAAENLRNMDALPFSESNNQDLDYYVKKTIELLQLVKDFERCVTIETDSITFDVNKAKKHAPELAKFFKDDVQNKIKAGEVVKLAPKELRYAAKNLLDKGASLKRKMRKMKKKNRKAYEPLRGKIHSVSVQFSTAKGKLKDVVAQMNKRWKQLRKKGKDFKTQQNVAAFGEMAFGNEGGETEPAHIPSKKRKSKHEPYFMDDTGTDNTWTELFLAAQTNHRMEGHQDVREQLSFRCAEHFHSVVVHSPASDRLGRKQEAVSLSMLAVQ</sequence>
<reference evidence="2" key="1">
    <citation type="submission" date="2022-01" db="EMBL/GenBank/DDBJ databases">
        <title>Genome Sequence Resource for Two Populations of Ditylenchus destructor, the Migratory Endoparasitic Phytonematode.</title>
        <authorList>
            <person name="Zhang H."/>
            <person name="Lin R."/>
            <person name="Xie B."/>
        </authorList>
    </citation>
    <scope>NUCLEOTIDE SEQUENCE</scope>
    <source>
        <strain evidence="2">BazhouSP</strain>
    </source>
</reference>
<proteinExistence type="predicted"/>
<dbReference type="EMBL" id="JAKKPZ010000032">
    <property type="protein sequence ID" value="KAI1709152.1"/>
    <property type="molecule type" value="Genomic_DNA"/>
</dbReference>
<accession>A0AAD4N052</accession>
<feature type="region of interest" description="Disordered" evidence="1">
    <location>
        <begin position="179"/>
        <end position="203"/>
    </location>
</feature>
<gene>
    <name evidence="2" type="ORF">DdX_11550</name>
</gene>
<comment type="caution">
    <text evidence="2">The sequence shown here is derived from an EMBL/GenBank/DDBJ whole genome shotgun (WGS) entry which is preliminary data.</text>
</comment>
<name>A0AAD4N052_9BILA</name>
<evidence type="ECO:0000313" key="3">
    <source>
        <dbReference type="Proteomes" id="UP001201812"/>
    </source>
</evidence>